<evidence type="ECO:0000313" key="4">
    <source>
        <dbReference type="Proteomes" id="UP000002256"/>
    </source>
</evidence>
<organism evidence="3 4">
    <name type="scientific">Rhizobium leguminosarum bv. trifolii (strain WSM1325)</name>
    <dbReference type="NCBI Taxonomy" id="395491"/>
    <lineage>
        <taxon>Bacteria</taxon>
        <taxon>Pseudomonadati</taxon>
        <taxon>Pseudomonadota</taxon>
        <taxon>Alphaproteobacteria</taxon>
        <taxon>Hyphomicrobiales</taxon>
        <taxon>Rhizobiaceae</taxon>
        <taxon>Rhizobium/Agrobacterium group</taxon>
        <taxon>Rhizobium</taxon>
    </lineage>
</organism>
<dbReference type="KEGG" id="rlg:Rleg_5666"/>
<evidence type="ECO:0000256" key="2">
    <source>
        <dbReference type="SAM" id="SignalP"/>
    </source>
</evidence>
<sequence length="127" mass="13741">MTVILHCVMIYCNAAKSFSAMPSSTAVPLSLTPLTSPTDLGHKRLTTQNAADRFKAERVFADASMVVDPLILIDISEMIRDAGYYVAEATSGDEAFAFLETPGSLELQTRSRRDDGEDPPMSPSSLP</sequence>
<reference evidence="3 4" key="1">
    <citation type="journal article" date="2010" name="Stand. Genomic Sci.">
        <title>Complete genome sequence of Rhizobium leguminosarum bv. trifolii strain WSM1325, an effective microsymbiont of annual Mediterranean clovers.</title>
        <authorList>
            <person name="Reeve W."/>
            <person name="O'Hara G."/>
            <person name="Chain P."/>
            <person name="Ardley J."/>
            <person name="Brau L."/>
            <person name="Nandesena K."/>
            <person name="Tiwari R."/>
            <person name="Copeland A."/>
            <person name="Nolan M."/>
            <person name="Han C."/>
            <person name="Brettin T."/>
            <person name="Land M."/>
            <person name="Ovchinikova G."/>
            <person name="Ivanova N."/>
            <person name="Mavromatis K."/>
            <person name="Markowitz V."/>
            <person name="Kyrpides N."/>
            <person name="Melino V."/>
            <person name="Denton M."/>
            <person name="Yates R."/>
            <person name="Howieson J."/>
        </authorList>
    </citation>
    <scope>NUCLEOTIDE SEQUENCE [LARGE SCALE GENOMIC DNA]</scope>
    <source>
        <strain evidence="4">WSM1325</strain>
        <plasmid evidence="4">Plasmid pR132503</plasmid>
    </source>
</reference>
<dbReference type="HOGENOM" id="CLU_1968788_0_0_5"/>
<keyword evidence="3" id="KW-0614">Plasmid</keyword>
<geneLocation type="plasmid" evidence="3 4">
    <name>pR132503</name>
</geneLocation>
<evidence type="ECO:0000313" key="3">
    <source>
        <dbReference type="EMBL" id="ACS60469.1"/>
    </source>
</evidence>
<proteinExistence type="predicted"/>
<evidence type="ECO:0000256" key="1">
    <source>
        <dbReference type="SAM" id="MobiDB-lite"/>
    </source>
</evidence>
<feature type="signal peptide" evidence="2">
    <location>
        <begin position="1"/>
        <end position="20"/>
    </location>
</feature>
<name>C6B981_RHILS</name>
<feature type="chain" id="PRO_5002958929" evidence="2">
    <location>
        <begin position="21"/>
        <end position="127"/>
    </location>
</feature>
<protein>
    <submittedName>
        <fullName evidence="3">Uncharacterized protein</fullName>
    </submittedName>
</protein>
<keyword evidence="2" id="KW-0732">Signal</keyword>
<dbReference type="AlphaFoldDB" id="C6B981"/>
<dbReference type="EMBL" id="CP001625">
    <property type="protein sequence ID" value="ACS60469.1"/>
    <property type="molecule type" value="Genomic_DNA"/>
</dbReference>
<accession>C6B981</accession>
<dbReference type="Proteomes" id="UP000002256">
    <property type="component" value="Plasmid pR132503"/>
</dbReference>
<gene>
    <name evidence="3" type="ordered locus">Rleg_5666</name>
</gene>
<feature type="region of interest" description="Disordered" evidence="1">
    <location>
        <begin position="104"/>
        <end position="127"/>
    </location>
</feature>